<gene>
    <name evidence="1" type="ORF">GX888_02390</name>
</gene>
<dbReference type="PANTHER" id="PTHR28055">
    <property type="entry name" value="ALTERED INHERITANCE OF MITOCHONDRIA PROTEIN 41, MITOCHONDRIAL"/>
    <property type="match status" value="1"/>
</dbReference>
<dbReference type="AlphaFoldDB" id="A0A847VDJ5"/>
<dbReference type="SUPFAM" id="SSF89095">
    <property type="entry name" value="GatB/YqeY motif"/>
    <property type="match status" value="1"/>
</dbReference>
<dbReference type="GO" id="GO:0016884">
    <property type="term" value="F:carbon-nitrogen ligase activity, with glutamine as amido-N-donor"/>
    <property type="evidence" value="ECO:0007669"/>
    <property type="project" value="InterPro"/>
</dbReference>
<dbReference type="InterPro" id="IPR019004">
    <property type="entry name" value="YqeY/Aim41"/>
</dbReference>
<dbReference type="InterPro" id="IPR042184">
    <property type="entry name" value="YqeY/Aim41_N"/>
</dbReference>
<dbReference type="PANTHER" id="PTHR28055:SF1">
    <property type="entry name" value="ALTERED INHERITANCE OF MITOCHONDRIA PROTEIN 41, MITOCHONDRIAL"/>
    <property type="match status" value="1"/>
</dbReference>
<evidence type="ECO:0000313" key="2">
    <source>
        <dbReference type="Proteomes" id="UP000564033"/>
    </source>
</evidence>
<reference evidence="1 2" key="1">
    <citation type="journal article" date="2020" name="Biotechnol. Biofuels">
        <title>New insights from the biogas microbiome by comprehensive genome-resolved metagenomics of nearly 1600 species originating from multiple anaerobic digesters.</title>
        <authorList>
            <person name="Campanaro S."/>
            <person name="Treu L."/>
            <person name="Rodriguez-R L.M."/>
            <person name="Kovalovszki A."/>
            <person name="Ziels R.M."/>
            <person name="Maus I."/>
            <person name="Zhu X."/>
            <person name="Kougias P.G."/>
            <person name="Basile A."/>
            <person name="Luo G."/>
            <person name="Schluter A."/>
            <person name="Konstantinidis K.T."/>
            <person name="Angelidaki I."/>
        </authorList>
    </citation>
    <scope>NUCLEOTIDE SEQUENCE [LARGE SCALE GENOMIC DNA]</scope>
    <source>
        <strain evidence="1">AS19jrsBPTG_9</strain>
    </source>
</reference>
<dbReference type="InterPro" id="IPR003789">
    <property type="entry name" value="Asn/Gln_tRNA_amidoTrase-B-like"/>
</dbReference>
<organism evidence="1 2">
    <name type="scientific">Candidatus Dojkabacteria bacterium</name>
    <dbReference type="NCBI Taxonomy" id="2099670"/>
    <lineage>
        <taxon>Bacteria</taxon>
        <taxon>Candidatus Dojkabacteria</taxon>
    </lineage>
</organism>
<evidence type="ECO:0000313" key="1">
    <source>
        <dbReference type="EMBL" id="NLZ24569.1"/>
    </source>
</evidence>
<dbReference type="Pfam" id="PF09424">
    <property type="entry name" value="YqeY"/>
    <property type="match status" value="1"/>
</dbReference>
<protein>
    <submittedName>
        <fullName evidence="1">GatB/YqeY domain-containing protein</fullName>
    </submittedName>
</protein>
<dbReference type="Gene3D" id="1.10.10.410">
    <property type="match status" value="1"/>
</dbReference>
<proteinExistence type="predicted"/>
<comment type="caution">
    <text evidence="1">The sequence shown here is derived from an EMBL/GenBank/DDBJ whole genome shotgun (WGS) entry which is preliminary data.</text>
</comment>
<dbReference type="Proteomes" id="UP000564033">
    <property type="component" value="Unassembled WGS sequence"/>
</dbReference>
<dbReference type="EMBL" id="JAAZIL010000057">
    <property type="protein sequence ID" value="NLZ24569.1"/>
    <property type="molecule type" value="Genomic_DNA"/>
</dbReference>
<dbReference type="InterPro" id="IPR023168">
    <property type="entry name" value="GatB_Yqey_C_2"/>
</dbReference>
<sequence>MSLIQDIRKDIFESSKAGSVERVNILKIVLADIKNEGISQSKSLTDGEILQVLGKQRKKVRDSISQFKQMGREDLVNREAEQLEVLNEYLPAMMSKEDISKVIKRVIESTGAQDLKDMGKVMGLAMKELNGKAEGDTVKEIVQGLLT</sequence>
<dbReference type="Gene3D" id="1.10.1510.10">
    <property type="entry name" value="Uncharacterised protein YqeY/AIM41 PF09424, N-terminal domain"/>
    <property type="match status" value="1"/>
</dbReference>
<name>A0A847VDJ5_9BACT</name>
<accession>A0A847VDJ5</accession>